<keyword evidence="2" id="KW-0812">Transmembrane</keyword>
<dbReference type="InterPro" id="IPR009330">
    <property type="entry name" value="LipoPS_heptP_kinase"/>
</dbReference>
<name>A0A559JZU5_9BACL</name>
<feature type="transmembrane region" description="Helical" evidence="2">
    <location>
        <begin position="399"/>
        <end position="421"/>
    </location>
</feature>
<dbReference type="Proteomes" id="UP000317036">
    <property type="component" value="Unassembled WGS sequence"/>
</dbReference>
<evidence type="ECO:0008006" key="5">
    <source>
        <dbReference type="Google" id="ProtNLM"/>
    </source>
</evidence>
<gene>
    <name evidence="3" type="ORF">FPZ49_30655</name>
</gene>
<keyword evidence="2" id="KW-1133">Transmembrane helix</keyword>
<evidence type="ECO:0000313" key="3">
    <source>
        <dbReference type="EMBL" id="TVY05403.1"/>
    </source>
</evidence>
<feature type="coiled-coil region" evidence="1">
    <location>
        <begin position="429"/>
        <end position="503"/>
    </location>
</feature>
<evidence type="ECO:0000256" key="1">
    <source>
        <dbReference type="SAM" id="Coils"/>
    </source>
</evidence>
<keyword evidence="4" id="KW-1185">Reference proteome</keyword>
<dbReference type="AlphaFoldDB" id="A0A559JZU5"/>
<protein>
    <recommendedName>
        <fullName evidence="5">Protein kinase domain-containing protein</fullName>
    </recommendedName>
</protein>
<dbReference type="Pfam" id="PF06176">
    <property type="entry name" value="WaaY"/>
    <property type="match status" value="1"/>
</dbReference>
<feature type="transmembrane region" description="Helical" evidence="2">
    <location>
        <begin position="372"/>
        <end position="393"/>
    </location>
</feature>
<dbReference type="SUPFAM" id="SSF56112">
    <property type="entry name" value="Protein kinase-like (PK-like)"/>
    <property type="match status" value="1"/>
</dbReference>
<keyword evidence="2" id="KW-0472">Membrane</keyword>
<organism evidence="3 4">
    <name type="scientific">Paenibacillus cremeus</name>
    <dbReference type="NCBI Taxonomy" id="2163881"/>
    <lineage>
        <taxon>Bacteria</taxon>
        <taxon>Bacillati</taxon>
        <taxon>Bacillota</taxon>
        <taxon>Bacilli</taxon>
        <taxon>Bacillales</taxon>
        <taxon>Paenibacillaceae</taxon>
        <taxon>Paenibacillus</taxon>
    </lineage>
</organism>
<sequence>MLWPTPQDYREAIQHPRICFQDPELQSGLPELDKFGLPRPISGSFASVYKIKCGKTEWAVRCFTSNVKDQKVRYDAISSHLSSVHLPYFVPFEYLSEGIKINGDWFPIVKMQWVEGESLLHYIERNLDNVVILKNLANKWIKMIHELHMANMAHGDLQHGNILIQNDEIILIDYDGMYVPGLTGLKSNELGHRNYQHPGRDEDHFGAYVDNFSAWVIWISILALSSDASVLNSLNVGEGEESLLFRQQDFVSPGTSRAFEFLELVDDELLRSLVSSFRELTSIAVPMVPLPPNPELRADPVQPSATYVSAAFTTKVVPYLKAFSGWLANKKRRLAVVRSQSELTYSVGSSWVLDYLTTEAIHYKFLPKSRFLLERIVSLFVIISTAWAVTIMYGTTPVIALVFFGILSISVEAAFLSWRYLKQPSAKEKRTVSKKIKELQCTVSDLTSELNKINDNRQKFKQVEEDRINDILRRQLKVSEKEKNETEKVEKELQRHVSELVDERHNVDQEEQTELAEALGSFQNTWLVEQLKKHRISKEKIPEIDDEIKRHLRTIGIHTLADFSDINIYQSYGRKKIEKSYLILKNGGSVYAGISPAQAKALTEWKKKIERSYRSKIPQSIPLSQITTIQSKFFERKSILTNEEQAYKTRAQHMINNISQTYTPEYDLLKREEATARCNFNDALSQFDTEIVEINKRLAGNQWELHYLSKLMNSFNDVNFLRFLSKVFLSK</sequence>
<keyword evidence="1" id="KW-0175">Coiled coil</keyword>
<dbReference type="OrthoDB" id="2485468at2"/>
<evidence type="ECO:0000256" key="2">
    <source>
        <dbReference type="SAM" id="Phobius"/>
    </source>
</evidence>
<reference evidence="3 4" key="1">
    <citation type="submission" date="2019-07" db="EMBL/GenBank/DDBJ databases">
        <authorList>
            <person name="Kim J."/>
        </authorList>
    </citation>
    <scope>NUCLEOTIDE SEQUENCE [LARGE SCALE GENOMIC DNA]</scope>
    <source>
        <strain evidence="3 4">JC52</strain>
    </source>
</reference>
<accession>A0A559JZU5</accession>
<dbReference type="EMBL" id="VNJI01000060">
    <property type="protein sequence ID" value="TVY05403.1"/>
    <property type="molecule type" value="Genomic_DNA"/>
</dbReference>
<proteinExistence type="predicted"/>
<dbReference type="InterPro" id="IPR011009">
    <property type="entry name" value="Kinase-like_dom_sf"/>
</dbReference>
<dbReference type="Gene3D" id="1.10.510.10">
    <property type="entry name" value="Transferase(Phosphotransferase) domain 1"/>
    <property type="match status" value="1"/>
</dbReference>
<comment type="caution">
    <text evidence="3">The sequence shown here is derived from an EMBL/GenBank/DDBJ whole genome shotgun (WGS) entry which is preliminary data.</text>
</comment>
<evidence type="ECO:0000313" key="4">
    <source>
        <dbReference type="Proteomes" id="UP000317036"/>
    </source>
</evidence>